<keyword evidence="3" id="KW-0285">Flavoprotein</keyword>
<dbReference type="PROSITE" id="PS00072">
    <property type="entry name" value="ACYL_COA_DH_1"/>
    <property type="match status" value="1"/>
</dbReference>
<evidence type="ECO:0000259" key="7">
    <source>
        <dbReference type="Pfam" id="PF02771"/>
    </source>
</evidence>
<comment type="cofactor">
    <cofactor evidence="1">
        <name>FAD</name>
        <dbReference type="ChEBI" id="CHEBI:57692"/>
    </cofactor>
</comment>
<feature type="domain" description="Acyl-CoA oxidase/dehydrogenase middle" evidence="6">
    <location>
        <begin position="134"/>
        <end position="226"/>
    </location>
</feature>
<feature type="domain" description="Acyl-CoA dehydrogenase/oxidase C-terminal" evidence="5">
    <location>
        <begin position="239"/>
        <end position="386"/>
    </location>
</feature>
<dbReference type="RefSeq" id="WP_189355253.1">
    <property type="nucleotide sequence ID" value="NZ_BMYU01000001.1"/>
</dbReference>
<proteinExistence type="inferred from homology"/>
<dbReference type="SUPFAM" id="SSF47203">
    <property type="entry name" value="Acyl-CoA dehydrogenase C-terminal domain-like"/>
    <property type="match status" value="1"/>
</dbReference>
<dbReference type="Gene3D" id="1.10.540.10">
    <property type="entry name" value="Acyl-CoA dehydrogenase/oxidase, N-terminal domain"/>
    <property type="match status" value="1"/>
</dbReference>
<dbReference type="InterPro" id="IPR046373">
    <property type="entry name" value="Acyl-CoA_Oxase/DH_mid-dom_sf"/>
</dbReference>
<gene>
    <name evidence="8" type="ORF">GCM10010946_03150</name>
</gene>
<accession>A0ABQ2XQP7</accession>
<evidence type="ECO:0000313" key="9">
    <source>
        <dbReference type="Proteomes" id="UP000653343"/>
    </source>
</evidence>
<dbReference type="InterPro" id="IPR013786">
    <property type="entry name" value="AcylCoA_DH/ox_N"/>
</dbReference>
<evidence type="ECO:0000259" key="5">
    <source>
        <dbReference type="Pfam" id="PF00441"/>
    </source>
</evidence>
<dbReference type="Proteomes" id="UP000653343">
    <property type="component" value="Unassembled WGS sequence"/>
</dbReference>
<keyword evidence="9" id="KW-1185">Reference proteome</keyword>
<dbReference type="PANTHER" id="PTHR43884:SF22">
    <property type="entry name" value="BLR3437 PROTEIN"/>
    <property type="match status" value="1"/>
</dbReference>
<comment type="similarity">
    <text evidence="2">Belongs to the acyl-CoA dehydrogenase family.</text>
</comment>
<name>A0ABQ2XQP7_9BURK</name>
<dbReference type="Gene3D" id="1.20.140.10">
    <property type="entry name" value="Butyryl-CoA Dehydrogenase, subunit A, domain 3"/>
    <property type="match status" value="1"/>
</dbReference>
<reference evidence="9" key="1">
    <citation type="journal article" date="2019" name="Int. J. Syst. Evol. Microbiol.">
        <title>The Global Catalogue of Microorganisms (GCM) 10K type strain sequencing project: providing services to taxonomists for standard genome sequencing and annotation.</title>
        <authorList>
            <consortium name="The Broad Institute Genomics Platform"/>
            <consortium name="The Broad Institute Genome Sequencing Center for Infectious Disease"/>
            <person name="Wu L."/>
            <person name="Ma J."/>
        </authorList>
    </citation>
    <scope>NUCLEOTIDE SEQUENCE [LARGE SCALE GENOMIC DNA]</scope>
    <source>
        <strain evidence="9">KCTC 23917</strain>
    </source>
</reference>
<protein>
    <submittedName>
        <fullName evidence="8">Acyl-CoA dehydrogenase</fullName>
    </submittedName>
</protein>
<dbReference type="InterPro" id="IPR009075">
    <property type="entry name" value="AcylCo_DH/oxidase_C"/>
</dbReference>
<dbReference type="InterPro" id="IPR006091">
    <property type="entry name" value="Acyl-CoA_Oxase/DH_mid-dom"/>
</dbReference>
<organism evidence="8 9">
    <name type="scientific">Undibacterium squillarum</name>
    <dbReference type="NCBI Taxonomy" id="1131567"/>
    <lineage>
        <taxon>Bacteria</taxon>
        <taxon>Pseudomonadati</taxon>
        <taxon>Pseudomonadota</taxon>
        <taxon>Betaproteobacteria</taxon>
        <taxon>Burkholderiales</taxon>
        <taxon>Oxalobacteraceae</taxon>
        <taxon>Undibacterium</taxon>
    </lineage>
</organism>
<evidence type="ECO:0000256" key="3">
    <source>
        <dbReference type="ARBA" id="ARBA00022630"/>
    </source>
</evidence>
<dbReference type="InterPro" id="IPR006089">
    <property type="entry name" value="Acyl-CoA_DH_CS"/>
</dbReference>
<evidence type="ECO:0000256" key="2">
    <source>
        <dbReference type="ARBA" id="ARBA00009347"/>
    </source>
</evidence>
<dbReference type="InterPro" id="IPR009100">
    <property type="entry name" value="AcylCoA_DH/oxidase_NM_dom_sf"/>
</dbReference>
<dbReference type="InterPro" id="IPR036250">
    <property type="entry name" value="AcylCo_DH-like_C"/>
</dbReference>
<dbReference type="PANTHER" id="PTHR43884">
    <property type="entry name" value="ACYL-COA DEHYDROGENASE"/>
    <property type="match status" value="1"/>
</dbReference>
<dbReference type="Pfam" id="PF00441">
    <property type="entry name" value="Acyl-CoA_dh_1"/>
    <property type="match status" value="1"/>
</dbReference>
<dbReference type="Gene3D" id="2.40.110.10">
    <property type="entry name" value="Butyryl-CoA Dehydrogenase, subunit A, domain 2"/>
    <property type="match status" value="1"/>
</dbReference>
<evidence type="ECO:0000256" key="4">
    <source>
        <dbReference type="ARBA" id="ARBA00022827"/>
    </source>
</evidence>
<evidence type="ECO:0000313" key="8">
    <source>
        <dbReference type="EMBL" id="GGX29563.1"/>
    </source>
</evidence>
<dbReference type="Pfam" id="PF02770">
    <property type="entry name" value="Acyl-CoA_dh_M"/>
    <property type="match status" value="1"/>
</dbReference>
<feature type="domain" description="Acyl-CoA dehydrogenase/oxidase N-terminal" evidence="7">
    <location>
        <begin position="22"/>
        <end position="129"/>
    </location>
</feature>
<comment type="caution">
    <text evidence="8">The sequence shown here is derived from an EMBL/GenBank/DDBJ whole genome shotgun (WGS) entry which is preliminary data.</text>
</comment>
<evidence type="ECO:0000256" key="1">
    <source>
        <dbReference type="ARBA" id="ARBA00001974"/>
    </source>
</evidence>
<dbReference type="EMBL" id="BMYU01000001">
    <property type="protein sequence ID" value="GGX29563.1"/>
    <property type="molecule type" value="Genomic_DNA"/>
</dbReference>
<evidence type="ECO:0000259" key="6">
    <source>
        <dbReference type="Pfam" id="PF02770"/>
    </source>
</evidence>
<sequence>MSAALPQAVSEQMEWPFFDDFHRKFLPELDQWAQQHLQLGHDDADAICRELVRRLADGGWLRYVVAGTEYGGASEQIDTRILCLLRETLARYHGLADFALAMQGLGSGAISLFGTEAQKARYLPRVVNGTAIAAFALSEPDAGSDVAAMQCSATADGDGYVLNGEKTWISNGGIADFYVVFARTGEAPGARGISAFIVDADTPGFEIAERIDVMAPHPLARLRFHQCRIPASQRIGAAGQGFKLAMATLDVFRTSVAAAALGFARAALDAATQRMLSRKMFQGYLADFQLAQAQLADMVTAADSSALLIYRAAWRRDQGIPVTKEAAMAKWRATEEAQKIIDTALQLHGGAGVVSGALTERLYREIRALRIYEGASEVQQIIIARETLKNARQGGNV</sequence>
<keyword evidence="4" id="KW-0274">FAD</keyword>
<dbReference type="InterPro" id="IPR037069">
    <property type="entry name" value="AcylCoA_DH/ox_N_sf"/>
</dbReference>
<dbReference type="SUPFAM" id="SSF56645">
    <property type="entry name" value="Acyl-CoA dehydrogenase NM domain-like"/>
    <property type="match status" value="1"/>
</dbReference>
<dbReference type="Pfam" id="PF02771">
    <property type="entry name" value="Acyl-CoA_dh_N"/>
    <property type="match status" value="1"/>
</dbReference>